<accession>A0A0N0LT82</accession>
<dbReference type="EMBL" id="JNOC01000035">
    <property type="protein sequence ID" value="KPH55648.1"/>
    <property type="molecule type" value="Genomic_DNA"/>
</dbReference>
<gene>
    <name evidence="1" type="ORF">HPU229334_07420</name>
</gene>
<dbReference type="AlphaFoldDB" id="A0A0N0LT82"/>
<evidence type="ECO:0000313" key="1">
    <source>
        <dbReference type="EMBL" id="KPH55648.1"/>
    </source>
</evidence>
<dbReference type="RefSeq" id="WP_054198115.1">
    <property type="nucleotide sequence ID" value="NZ_JNOC01000035.1"/>
</dbReference>
<dbReference type="Proteomes" id="UP000037997">
    <property type="component" value="Unassembled WGS sequence"/>
</dbReference>
<name>A0A0N0LT82_9HELI</name>
<proteinExistence type="predicted"/>
<reference evidence="1 2" key="1">
    <citation type="submission" date="2014-06" db="EMBL/GenBank/DDBJ databases">
        <title>Helicobacter pullorum isolates in fresh chicken meat - phenotypic and genotypic features.</title>
        <authorList>
            <person name="Borges V."/>
            <person name="Santos A."/>
            <person name="Correia C.B."/>
            <person name="Saraiva M."/>
            <person name="Menard A."/>
            <person name="Vieira L."/>
            <person name="Sampaio D.A."/>
            <person name="Gomes J.P."/>
            <person name="Oleastro M."/>
        </authorList>
    </citation>
    <scope>NUCLEOTIDE SEQUENCE [LARGE SCALE GENOMIC DNA]</scope>
    <source>
        <strain evidence="1 2">229334/12</strain>
    </source>
</reference>
<protein>
    <submittedName>
        <fullName evidence="1">Uncharacterized protein</fullName>
    </submittedName>
</protein>
<comment type="caution">
    <text evidence="1">The sequence shown here is derived from an EMBL/GenBank/DDBJ whole genome shotgun (WGS) entry which is preliminary data.</text>
</comment>
<dbReference type="PATRIC" id="fig|35818.11.peg.1469"/>
<sequence length="348" mass="39883">MTSISNSSYSNYLNIHCNSSKEISSFIDKTSNQNANTPFTQSTRQDTQNIEYNSSKAFQEVSKQDLDNIINDNHDDFQSSILENFLDSLNYCTIDAINKNSKDTAFNQEDFKNAKANSVTNSNKTFEKYPLDNYGFMGNEFLKESGLPEDLKFHSNSLQAIKNYLTLPFYEHHSDGNDYFSNYFDSVDLGGGLKNAFDSLEKFIDIKDNYTKEELLNIFKDNEGFIDSLRGNIALVEDYTFMENGEEKIALEGVIMLFSLVNYGEAYAKSENSQLGEYGKYLAGLPNSWLESPSILQDSTFQETSKKVKENFIDWFLQKVLEIKEFPTMDTYRTNTINHFKSKPIPNN</sequence>
<organism evidence="1 2">
    <name type="scientific">Helicobacter pullorum</name>
    <dbReference type="NCBI Taxonomy" id="35818"/>
    <lineage>
        <taxon>Bacteria</taxon>
        <taxon>Pseudomonadati</taxon>
        <taxon>Campylobacterota</taxon>
        <taxon>Epsilonproteobacteria</taxon>
        <taxon>Campylobacterales</taxon>
        <taxon>Helicobacteraceae</taxon>
        <taxon>Helicobacter</taxon>
    </lineage>
</organism>
<evidence type="ECO:0000313" key="2">
    <source>
        <dbReference type="Proteomes" id="UP000037997"/>
    </source>
</evidence>